<dbReference type="EMBL" id="OZ019900">
    <property type="protein sequence ID" value="CAK9233919.1"/>
    <property type="molecule type" value="Genomic_DNA"/>
</dbReference>
<dbReference type="InterPro" id="IPR036312">
    <property type="entry name" value="Bifun_inhib/LTP/seed_sf"/>
</dbReference>
<accession>A0ABP0UZ54</accession>
<sequence>MAKLSPAAVVCIGLLVVMALATQVTSASCPGPLTYYSCLSAAQNPRVYPTATCCGVIRRVGTAPGGPACLCAMARSGTYGTNFYAARSLVSKCGLPNPTGYVCSMRSFFNFAKP</sequence>
<protein>
    <recommendedName>
        <fullName evidence="2">Bifunctional inhibitor/plant lipid transfer protein/seed storage helical domain-containing protein</fullName>
    </recommendedName>
</protein>
<reference evidence="3" key="1">
    <citation type="submission" date="2024-02" db="EMBL/GenBank/DDBJ databases">
        <authorList>
            <consortium name="ELIXIR-Norway"/>
            <consortium name="Elixir Norway"/>
        </authorList>
    </citation>
    <scope>NUCLEOTIDE SEQUENCE</scope>
</reference>
<proteinExistence type="predicted"/>
<feature type="signal peptide" evidence="1">
    <location>
        <begin position="1"/>
        <end position="21"/>
    </location>
</feature>
<dbReference type="Proteomes" id="UP001497512">
    <property type="component" value="Chromosome 8"/>
</dbReference>
<dbReference type="Gene3D" id="1.10.110.10">
    <property type="entry name" value="Plant lipid-transfer and hydrophobic proteins"/>
    <property type="match status" value="1"/>
</dbReference>
<feature type="domain" description="Bifunctional inhibitor/plant lipid transfer protein/seed storage helical" evidence="2">
    <location>
        <begin position="35"/>
        <end position="103"/>
    </location>
</feature>
<gene>
    <name evidence="3" type="ORF">CSSPTR1EN2_LOCUS21832</name>
</gene>
<dbReference type="InterPro" id="IPR016140">
    <property type="entry name" value="Bifunc_inhib/LTP/seed_store"/>
</dbReference>
<keyword evidence="1" id="KW-0732">Signal</keyword>
<feature type="chain" id="PRO_5046735081" description="Bifunctional inhibitor/plant lipid transfer protein/seed storage helical domain-containing protein" evidence="1">
    <location>
        <begin position="22"/>
        <end position="114"/>
    </location>
</feature>
<dbReference type="Pfam" id="PF00234">
    <property type="entry name" value="Tryp_alpha_amyl"/>
    <property type="match status" value="1"/>
</dbReference>
<dbReference type="CDD" id="cd00010">
    <property type="entry name" value="AAI_LTSS"/>
    <property type="match status" value="1"/>
</dbReference>
<evidence type="ECO:0000259" key="2">
    <source>
        <dbReference type="Pfam" id="PF00234"/>
    </source>
</evidence>
<organism evidence="3 4">
    <name type="scientific">Sphagnum troendelagicum</name>
    <dbReference type="NCBI Taxonomy" id="128251"/>
    <lineage>
        <taxon>Eukaryota</taxon>
        <taxon>Viridiplantae</taxon>
        <taxon>Streptophyta</taxon>
        <taxon>Embryophyta</taxon>
        <taxon>Bryophyta</taxon>
        <taxon>Sphagnophytina</taxon>
        <taxon>Sphagnopsida</taxon>
        <taxon>Sphagnales</taxon>
        <taxon>Sphagnaceae</taxon>
        <taxon>Sphagnum</taxon>
    </lineage>
</organism>
<dbReference type="SUPFAM" id="SSF47699">
    <property type="entry name" value="Bifunctional inhibitor/lipid-transfer protein/seed storage 2S albumin"/>
    <property type="match status" value="1"/>
</dbReference>
<evidence type="ECO:0000256" key="1">
    <source>
        <dbReference type="SAM" id="SignalP"/>
    </source>
</evidence>
<evidence type="ECO:0000313" key="4">
    <source>
        <dbReference type="Proteomes" id="UP001497512"/>
    </source>
</evidence>
<dbReference type="PROSITE" id="PS51257">
    <property type="entry name" value="PROKAR_LIPOPROTEIN"/>
    <property type="match status" value="1"/>
</dbReference>
<name>A0ABP0UZ54_9BRYO</name>
<keyword evidence="4" id="KW-1185">Reference proteome</keyword>
<evidence type="ECO:0000313" key="3">
    <source>
        <dbReference type="EMBL" id="CAK9233919.1"/>
    </source>
</evidence>